<keyword evidence="3" id="KW-0813">Transport</keyword>
<evidence type="ECO:0000256" key="2">
    <source>
        <dbReference type="ARBA" id="ARBA00009142"/>
    </source>
</evidence>
<sequence length="243" mass="25082">MDFPLSLLQWLLASAVILVGAILQGAIGYGVALLGAPLLYLIHPLLVPAPMIIIGMSLPLLILLREWRAVQPADVAWALPGSLAGTALAALVLGVVDQDLLGGLLGALVLLAVALSLVRRVPDPGPAILLPAAGLSGFMATITSIGGPPLALAFQNVSGPRLRGTLSAIFVPAGILSLSTLAWLDRFGPVEVLLGLSLLPAILLGFWISGQVAHRLDRRWLRPVVLAFSALAGAAAMVQALPV</sequence>
<keyword evidence="10" id="KW-1185">Reference proteome</keyword>
<dbReference type="InterPro" id="IPR052017">
    <property type="entry name" value="TSUP"/>
</dbReference>
<protein>
    <recommendedName>
        <fullName evidence="8">Probable membrane transporter protein</fullName>
    </recommendedName>
</protein>
<dbReference type="EMBL" id="FOUO01000002">
    <property type="protein sequence ID" value="SFM31673.1"/>
    <property type="molecule type" value="Genomic_DNA"/>
</dbReference>
<dbReference type="PANTHER" id="PTHR30269:SF37">
    <property type="entry name" value="MEMBRANE TRANSPORTER PROTEIN"/>
    <property type="match status" value="1"/>
</dbReference>
<dbReference type="RefSeq" id="WP_090483668.1">
    <property type="nucleotide sequence ID" value="NZ_FOUO01000002.1"/>
</dbReference>
<evidence type="ECO:0000313" key="10">
    <source>
        <dbReference type="Proteomes" id="UP000199556"/>
    </source>
</evidence>
<proteinExistence type="inferred from homology"/>
<reference evidence="9 10" key="1">
    <citation type="submission" date="2016-10" db="EMBL/GenBank/DDBJ databases">
        <authorList>
            <person name="de Groot N.N."/>
        </authorList>
    </citation>
    <scope>NUCLEOTIDE SEQUENCE [LARGE SCALE GENOMIC DNA]</scope>
    <source>
        <strain evidence="9 10">DSM 4180</strain>
    </source>
</reference>
<dbReference type="AlphaFoldDB" id="A0A1I4PW46"/>
<keyword evidence="5 8" id="KW-0812">Transmembrane</keyword>
<feature type="transmembrane region" description="Helical" evidence="8">
    <location>
        <begin position="220"/>
        <end position="241"/>
    </location>
</feature>
<feature type="transmembrane region" description="Helical" evidence="8">
    <location>
        <begin position="191"/>
        <end position="208"/>
    </location>
</feature>
<feature type="transmembrane region" description="Helical" evidence="8">
    <location>
        <begin position="75"/>
        <end position="94"/>
    </location>
</feature>
<dbReference type="GO" id="GO:0005886">
    <property type="term" value="C:plasma membrane"/>
    <property type="evidence" value="ECO:0007669"/>
    <property type="project" value="UniProtKB-SubCell"/>
</dbReference>
<evidence type="ECO:0000256" key="1">
    <source>
        <dbReference type="ARBA" id="ARBA00004651"/>
    </source>
</evidence>
<feature type="transmembrane region" description="Helical" evidence="8">
    <location>
        <begin position="100"/>
        <end position="118"/>
    </location>
</feature>
<feature type="transmembrane region" description="Helical" evidence="8">
    <location>
        <begin position="38"/>
        <end position="63"/>
    </location>
</feature>
<dbReference type="Proteomes" id="UP000199556">
    <property type="component" value="Unassembled WGS sequence"/>
</dbReference>
<dbReference type="OrthoDB" id="5472127at2"/>
<evidence type="ECO:0000256" key="4">
    <source>
        <dbReference type="ARBA" id="ARBA00022475"/>
    </source>
</evidence>
<dbReference type="Pfam" id="PF01925">
    <property type="entry name" value="TauE"/>
    <property type="match status" value="1"/>
</dbReference>
<gene>
    <name evidence="9" type="ORF">SAMN05421721_102276</name>
</gene>
<keyword evidence="7 8" id="KW-0472">Membrane</keyword>
<dbReference type="PANTHER" id="PTHR30269">
    <property type="entry name" value="TRANSMEMBRANE PROTEIN YFCA"/>
    <property type="match status" value="1"/>
</dbReference>
<evidence type="ECO:0000256" key="3">
    <source>
        <dbReference type="ARBA" id="ARBA00022448"/>
    </source>
</evidence>
<dbReference type="STRING" id="195064.SAMN05421721_102276"/>
<keyword evidence="6 8" id="KW-1133">Transmembrane helix</keyword>
<evidence type="ECO:0000256" key="5">
    <source>
        <dbReference type="ARBA" id="ARBA00022692"/>
    </source>
</evidence>
<feature type="transmembrane region" description="Helical" evidence="8">
    <location>
        <begin position="127"/>
        <end position="146"/>
    </location>
</feature>
<evidence type="ECO:0000256" key="7">
    <source>
        <dbReference type="ARBA" id="ARBA00023136"/>
    </source>
</evidence>
<comment type="subcellular location">
    <subcellularLocation>
        <location evidence="1 8">Cell membrane</location>
        <topology evidence="1 8">Multi-pass membrane protein</topology>
    </subcellularLocation>
</comment>
<evidence type="ECO:0000256" key="8">
    <source>
        <dbReference type="RuleBase" id="RU363041"/>
    </source>
</evidence>
<feature type="transmembrane region" description="Helical" evidence="8">
    <location>
        <begin position="166"/>
        <end position="184"/>
    </location>
</feature>
<evidence type="ECO:0000313" key="9">
    <source>
        <dbReference type="EMBL" id="SFM31673.1"/>
    </source>
</evidence>
<evidence type="ECO:0000256" key="6">
    <source>
        <dbReference type="ARBA" id="ARBA00022989"/>
    </source>
</evidence>
<dbReference type="InterPro" id="IPR002781">
    <property type="entry name" value="TM_pro_TauE-like"/>
</dbReference>
<keyword evidence="4 8" id="KW-1003">Cell membrane</keyword>
<organism evidence="9 10">
    <name type="scientific">Ectothiorhodospira mobilis</name>
    <dbReference type="NCBI Taxonomy" id="195064"/>
    <lineage>
        <taxon>Bacteria</taxon>
        <taxon>Pseudomonadati</taxon>
        <taxon>Pseudomonadota</taxon>
        <taxon>Gammaproteobacteria</taxon>
        <taxon>Chromatiales</taxon>
        <taxon>Ectothiorhodospiraceae</taxon>
        <taxon>Ectothiorhodospira</taxon>
    </lineage>
</organism>
<name>A0A1I4PW46_ECTMO</name>
<accession>A0A1I4PW46</accession>
<comment type="similarity">
    <text evidence="2 8">Belongs to the 4-toluene sulfonate uptake permease (TSUP) (TC 2.A.102) family.</text>
</comment>